<evidence type="ECO:0000313" key="1">
    <source>
        <dbReference type="EMBL" id="GAA3370642.1"/>
    </source>
</evidence>
<protein>
    <recommendedName>
        <fullName evidence="3">Chemotaxis protein</fullName>
    </recommendedName>
</protein>
<reference evidence="2" key="1">
    <citation type="journal article" date="2019" name="Int. J. Syst. Evol. Microbiol.">
        <title>The Global Catalogue of Microorganisms (GCM) 10K type strain sequencing project: providing services to taxonomists for standard genome sequencing and annotation.</title>
        <authorList>
            <consortium name="The Broad Institute Genomics Platform"/>
            <consortium name="The Broad Institute Genome Sequencing Center for Infectious Disease"/>
            <person name="Wu L."/>
            <person name="Ma J."/>
        </authorList>
    </citation>
    <scope>NUCLEOTIDE SEQUENCE [LARGE SCALE GENOMIC DNA]</scope>
    <source>
        <strain evidence="2">JCM 9651</strain>
    </source>
</reference>
<dbReference type="InterPro" id="IPR041289">
    <property type="entry name" value="Bact_RF_family3"/>
</dbReference>
<organism evidence="1 2">
    <name type="scientific">Streptomyces sannanensis</name>
    <dbReference type="NCBI Taxonomy" id="285536"/>
    <lineage>
        <taxon>Bacteria</taxon>
        <taxon>Bacillati</taxon>
        <taxon>Actinomycetota</taxon>
        <taxon>Actinomycetes</taxon>
        <taxon>Kitasatosporales</taxon>
        <taxon>Streptomycetaceae</taxon>
        <taxon>Streptomyces</taxon>
    </lineage>
</organism>
<evidence type="ECO:0000313" key="2">
    <source>
        <dbReference type="Proteomes" id="UP001499990"/>
    </source>
</evidence>
<proteinExistence type="predicted"/>
<dbReference type="Pfam" id="PF18845">
    <property type="entry name" value="baeRF_family3"/>
    <property type="match status" value="1"/>
</dbReference>
<dbReference type="EMBL" id="BAAAYL010000001">
    <property type="protein sequence ID" value="GAA3370642.1"/>
    <property type="molecule type" value="Genomic_DNA"/>
</dbReference>
<dbReference type="Proteomes" id="UP001499990">
    <property type="component" value="Unassembled WGS sequence"/>
</dbReference>
<evidence type="ECO:0008006" key="3">
    <source>
        <dbReference type="Google" id="ProtNLM"/>
    </source>
</evidence>
<comment type="caution">
    <text evidence="1">The sequence shown here is derived from an EMBL/GenBank/DDBJ whole genome shotgun (WGS) entry which is preliminary data.</text>
</comment>
<dbReference type="InterPro" id="IPR029064">
    <property type="entry name" value="Ribosomal_eL30-like_sf"/>
</dbReference>
<keyword evidence="2" id="KW-1185">Reference proteome</keyword>
<name>A0ABP6S8G4_9ACTN</name>
<dbReference type="Gene3D" id="3.30.1330.30">
    <property type="match status" value="1"/>
</dbReference>
<accession>A0ABP6S8G4</accession>
<dbReference type="RefSeq" id="WP_345035706.1">
    <property type="nucleotide sequence ID" value="NZ_BAAAYL010000001.1"/>
</dbReference>
<gene>
    <name evidence="1" type="ORF">GCM10020367_18070</name>
</gene>
<sequence>MRHTFELTPAVLAALRAPRPYPAISLLMPTHRQAAQDTQSAITLRNMIAGAKKQLADDPGLAREKRMDVEKQLDAAAAEVDLRNAAKTTLVLAAPGEHEVWALPTETAERVVIAGTFLTRDLVSSWLHEQPYWALVISEDRSRLWHGAGDTLEEVTAFGFPARPEIPDHQDAQPGANFGDYGGSHHMHHDERVRQYLRAVDGKLADAVRSNPAPVHLVGLEMTLKAFEALSRNTEHLGARVARGGSDKATGHELAEILHPAREEYAARREQEALDRLNKAPGQRRFAAGLDEVWRAAHESRIELLLVEESFEATAVPTGTHLAPAESPEVPGAEEDVVDTLVETTLGTGAEVMFVGDGRLEAHGRVAAVLRY</sequence>
<dbReference type="SUPFAM" id="SSF55315">
    <property type="entry name" value="L30e-like"/>
    <property type="match status" value="1"/>
</dbReference>